<dbReference type="PANTHER" id="PTHR30055">
    <property type="entry name" value="HTH-TYPE TRANSCRIPTIONAL REGULATOR RUTR"/>
    <property type="match status" value="1"/>
</dbReference>
<name>A0A846YB28_9NOCA</name>
<dbReference type="Pfam" id="PF00440">
    <property type="entry name" value="TetR_N"/>
    <property type="match status" value="1"/>
</dbReference>
<dbReference type="GO" id="GO:0000976">
    <property type="term" value="F:transcription cis-regulatory region binding"/>
    <property type="evidence" value="ECO:0007669"/>
    <property type="project" value="TreeGrafter"/>
</dbReference>
<dbReference type="InterPro" id="IPR050109">
    <property type="entry name" value="HTH-type_TetR-like_transc_reg"/>
</dbReference>
<evidence type="ECO:0000256" key="1">
    <source>
        <dbReference type="ARBA" id="ARBA00023015"/>
    </source>
</evidence>
<feature type="domain" description="HTH tetR-type" evidence="5">
    <location>
        <begin position="23"/>
        <end position="83"/>
    </location>
</feature>
<dbReference type="EMBL" id="JAAXOP010000023">
    <property type="protein sequence ID" value="NKY53979.1"/>
    <property type="molecule type" value="Genomic_DNA"/>
</dbReference>
<dbReference type="InterPro" id="IPR036271">
    <property type="entry name" value="Tet_transcr_reg_TetR-rel_C_sf"/>
</dbReference>
<dbReference type="GO" id="GO:0003700">
    <property type="term" value="F:DNA-binding transcription factor activity"/>
    <property type="evidence" value="ECO:0007669"/>
    <property type="project" value="TreeGrafter"/>
</dbReference>
<evidence type="ECO:0000256" key="4">
    <source>
        <dbReference type="PROSITE-ProRule" id="PRU00335"/>
    </source>
</evidence>
<feature type="DNA-binding region" description="H-T-H motif" evidence="4">
    <location>
        <begin position="46"/>
        <end position="65"/>
    </location>
</feature>
<sequence length="241" mass="26241">MPTPSQPAALVWMRERPAAGRPAVTEARIVATAVALADAEGLDALSMRRIATEMKSGTTSLYRHIASKDELIELMIDAVYTEFELPEGEQEVISGLAAHARRFRKLLLRHGWLAEQASRRAALGPNVLRVADYQLGLIDAATGDPSQATMVTHAINTYVVGSAAAELADAETQRRTGMTEREWQNAVGEYVTAVVESGKYPYFNRRIQYADDQDADARFEFGLNNLLGGITATLSATEGES</sequence>
<gene>
    <name evidence="6" type="ORF">HGA08_27675</name>
</gene>
<evidence type="ECO:0000313" key="6">
    <source>
        <dbReference type="EMBL" id="NKY53979.1"/>
    </source>
</evidence>
<dbReference type="Pfam" id="PF02909">
    <property type="entry name" value="TetR_C_1"/>
    <property type="match status" value="1"/>
</dbReference>
<accession>A0A846YB28</accession>
<dbReference type="PANTHER" id="PTHR30055:SF151">
    <property type="entry name" value="TRANSCRIPTIONAL REGULATORY PROTEIN"/>
    <property type="match status" value="1"/>
</dbReference>
<evidence type="ECO:0000256" key="2">
    <source>
        <dbReference type="ARBA" id="ARBA00023125"/>
    </source>
</evidence>
<reference evidence="6 7" key="1">
    <citation type="submission" date="2020-04" db="EMBL/GenBank/DDBJ databases">
        <title>MicrobeNet Type strains.</title>
        <authorList>
            <person name="Nicholson A.C."/>
        </authorList>
    </citation>
    <scope>NUCLEOTIDE SEQUENCE [LARGE SCALE GENOMIC DNA]</scope>
    <source>
        <strain evidence="6 7">JCM 12354</strain>
    </source>
</reference>
<dbReference type="RefSeq" id="WP_067870937.1">
    <property type="nucleotide sequence ID" value="NZ_JAAXOP010000023.1"/>
</dbReference>
<dbReference type="GO" id="GO:0045892">
    <property type="term" value="P:negative regulation of DNA-templated transcription"/>
    <property type="evidence" value="ECO:0007669"/>
    <property type="project" value="InterPro"/>
</dbReference>
<proteinExistence type="predicted"/>
<keyword evidence="1" id="KW-0805">Transcription regulation</keyword>
<dbReference type="InterPro" id="IPR009057">
    <property type="entry name" value="Homeodomain-like_sf"/>
</dbReference>
<dbReference type="Gene3D" id="1.10.357.10">
    <property type="entry name" value="Tetracycline Repressor, domain 2"/>
    <property type="match status" value="1"/>
</dbReference>
<dbReference type="PROSITE" id="PS50977">
    <property type="entry name" value="HTH_TETR_2"/>
    <property type="match status" value="1"/>
</dbReference>
<evidence type="ECO:0000259" key="5">
    <source>
        <dbReference type="PROSITE" id="PS50977"/>
    </source>
</evidence>
<dbReference type="InterPro" id="IPR001647">
    <property type="entry name" value="HTH_TetR"/>
</dbReference>
<organism evidence="6 7">
    <name type="scientific">Nocardia vermiculata</name>
    <dbReference type="NCBI Taxonomy" id="257274"/>
    <lineage>
        <taxon>Bacteria</taxon>
        <taxon>Bacillati</taxon>
        <taxon>Actinomycetota</taxon>
        <taxon>Actinomycetes</taxon>
        <taxon>Mycobacteriales</taxon>
        <taxon>Nocardiaceae</taxon>
        <taxon>Nocardia</taxon>
    </lineage>
</organism>
<comment type="caution">
    <text evidence="6">The sequence shown here is derived from an EMBL/GenBank/DDBJ whole genome shotgun (WGS) entry which is preliminary data.</text>
</comment>
<evidence type="ECO:0000313" key="7">
    <source>
        <dbReference type="Proteomes" id="UP000565711"/>
    </source>
</evidence>
<keyword evidence="7" id="KW-1185">Reference proteome</keyword>
<keyword evidence="3" id="KW-0804">Transcription</keyword>
<dbReference type="AlphaFoldDB" id="A0A846YB28"/>
<dbReference type="Gene3D" id="1.10.10.60">
    <property type="entry name" value="Homeodomain-like"/>
    <property type="match status" value="1"/>
</dbReference>
<dbReference type="SUPFAM" id="SSF46689">
    <property type="entry name" value="Homeodomain-like"/>
    <property type="match status" value="1"/>
</dbReference>
<dbReference type="Proteomes" id="UP000565711">
    <property type="component" value="Unassembled WGS sequence"/>
</dbReference>
<keyword evidence="2 4" id="KW-0238">DNA-binding</keyword>
<protein>
    <submittedName>
        <fullName evidence="6">TetR/AcrR family transcriptional regulator</fullName>
    </submittedName>
</protein>
<dbReference type="SUPFAM" id="SSF48498">
    <property type="entry name" value="Tetracyclin repressor-like, C-terminal domain"/>
    <property type="match status" value="1"/>
</dbReference>
<dbReference type="InterPro" id="IPR004111">
    <property type="entry name" value="Repressor_TetR_C"/>
</dbReference>
<evidence type="ECO:0000256" key="3">
    <source>
        <dbReference type="ARBA" id="ARBA00023163"/>
    </source>
</evidence>